<feature type="compositionally biased region" description="Basic residues" evidence="1">
    <location>
        <begin position="108"/>
        <end position="122"/>
    </location>
</feature>
<evidence type="ECO:0000313" key="3">
    <source>
        <dbReference type="Proteomes" id="UP001516023"/>
    </source>
</evidence>
<organism evidence="2 3">
    <name type="scientific">Cyclotella cryptica</name>
    <dbReference type="NCBI Taxonomy" id="29204"/>
    <lineage>
        <taxon>Eukaryota</taxon>
        <taxon>Sar</taxon>
        <taxon>Stramenopiles</taxon>
        <taxon>Ochrophyta</taxon>
        <taxon>Bacillariophyta</taxon>
        <taxon>Coscinodiscophyceae</taxon>
        <taxon>Thalassiosirophycidae</taxon>
        <taxon>Stephanodiscales</taxon>
        <taxon>Stephanodiscaceae</taxon>
        <taxon>Cyclotella</taxon>
    </lineage>
</organism>
<evidence type="ECO:0000256" key="1">
    <source>
        <dbReference type="SAM" id="MobiDB-lite"/>
    </source>
</evidence>
<proteinExistence type="predicted"/>
<comment type="caution">
    <text evidence="2">The sequence shown here is derived from an EMBL/GenBank/DDBJ whole genome shotgun (WGS) entry which is preliminary data.</text>
</comment>
<dbReference type="EMBL" id="JABMIG020000411">
    <property type="protein sequence ID" value="KAL3778945.1"/>
    <property type="molecule type" value="Genomic_DNA"/>
</dbReference>
<accession>A0ABD3NSC9</accession>
<feature type="region of interest" description="Disordered" evidence="1">
    <location>
        <begin position="97"/>
        <end position="182"/>
    </location>
</feature>
<reference evidence="2 3" key="1">
    <citation type="journal article" date="2020" name="G3 (Bethesda)">
        <title>Improved Reference Genome for Cyclotella cryptica CCMP332, a Model for Cell Wall Morphogenesis, Salinity Adaptation, and Lipid Production in Diatoms (Bacillariophyta).</title>
        <authorList>
            <person name="Roberts W.R."/>
            <person name="Downey K.M."/>
            <person name="Ruck E.C."/>
            <person name="Traller J.C."/>
            <person name="Alverson A.J."/>
        </authorList>
    </citation>
    <scope>NUCLEOTIDE SEQUENCE [LARGE SCALE GENOMIC DNA]</scope>
    <source>
        <strain evidence="2 3">CCMP332</strain>
    </source>
</reference>
<name>A0ABD3NSC9_9STRA</name>
<sequence length="389" mass="45587">MQIEGLNDGGIAFIDLGHFHNGGRTLECLAKELGERSLFIHIRRNRYSIARSFTATLNESLPENKYSDKMRLNKWKEIYHGKLDTLRKRLRDKLQVSDGYGVDDDPRHLKRSRDNKKSHRRLHQDDYEVEETVIKRRLRPSQYPNGTNPSRPRRRGRHGGHYRSRGDEMEHNYTSTKQPLPKTPCLAQNIVNGKNVSHPDVAICPRSTEGRGPVNLPISSDEVWDSLSPFQQFLWYADEMEHRWNTLQKMFYTNHAISSDVRQHVPGGHGIPTFIEVTWDSEDELHNGVNWVREQLGCSPAMYVINSHPHVHHRKDTLNCSQFIWEDLEYRKKMNFSPETTKNLFPHHLPQHVDSAECVENRHELERKIRDYSVIHGFPFNPEQWKLAI</sequence>
<protein>
    <submittedName>
        <fullName evidence="2">Uncharacterized protein</fullName>
    </submittedName>
</protein>
<dbReference type="AlphaFoldDB" id="A0ABD3NSC9"/>
<gene>
    <name evidence="2" type="ORF">HJC23_001246</name>
</gene>
<dbReference type="Proteomes" id="UP001516023">
    <property type="component" value="Unassembled WGS sequence"/>
</dbReference>
<feature type="compositionally biased region" description="Basic residues" evidence="1">
    <location>
        <begin position="151"/>
        <end position="163"/>
    </location>
</feature>
<evidence type="ECO:0000313" key="2">
    <source>
        <dbReference type="EMBL" id="KAL3778945.1"/>
    </source>
</evidence>
<keyword evidence="3" id="KW-1185">Reference proteome</keyword>